<feature type="signal peptide" evidence="1">
    <location>
        <begin position="1"/>
        <end position="19"/>
    </location>
</feature>
<dbReference type="AlphaFoldDB" id="A0A832LJS4"/>
<proteinExistence type="predicted"/>
<dbReference type="Gene3D" id="3.10.450.50">
    <property type="match status" value="1"/>
</dbReference>
<dbReference type="Pfam" id="PF14534">
    <property type="entry name" value="DUF4440"/>
    <property type="match status" value="1"/>
</dbReference>
<gene>
    <name evidence="3" type="ORF">ENS56_13545</name>
</gene>
<dbReference type="EMBL" id="DSVI01000025">
    <property type="protein sequence ID" value="HGT49055.1"/>
    <property type="molecule type" value="Genomic_DNA"/>
</dbReference>
<comment type="caution">
    <text evidence="3">The sequence shown here is derived from an EMBL/GenBank/DDBJ whole genome shotgun (WGS) entry which is preliminary data.</text>
</comment>
<dbReference type="SUPFAM" id="SSF54427">
    <property type="entry name" value="NTF2-like"/>
    <property type="match status" value="1"/>
</dbReference>
<keyword evidence="1" id="KW-0732">Signal</keyword>
<sequence length="151" mass="17473">MKKLFLTILFYVSCYTLYAQSEMMSNQDSIIAEIKSLEAIQLKAILESDTLTLKKIWAEDFHVNSPANNVVNRNQVLERIRNTYIKYSHFESESEYYGVFGDVVIVMGKETVTPIGNNPDSGKTIVRRFTDIYKKINGEWKEIARHANIIR</sequence>
<dbReference type="InterPro" id="IPR032710">
    <property type="entry name" value="NTF2-like_dom_sf"/>
</dbReference>
<evidence type="ECO:0000259" key="2">
    <source>
        <dbReference type="Pfam" id="PF14534"/>
    </source>
</evidence>
<name>A0A832LJS4_9BACT</name>
<feature type="domain" description="DUF4440" evidence="2">
    <location>
        <begin position="34"/>
        <end position="141"/>
    </location>
</feature>
<reference evidence="3" key="1">
    <citation type="journal article" date="2020" name="mSystems">
        <title>Genome- and Community-Level Interaction Insights into Carbon Utilization and Element Cycling Functions of Hydrothermarchaeota in Hydrothermal Sediment.</title>
        <authorList>
            <person name="Zhou Z."/>
            <person name="Liu Y."/>
            <person name="Xu W."/>
            <person name="Pan J."/>
            <person name="Luo Z.H."/>
            <person name="Li M."/>
        </authorList>
    </citation>
    <scope>NUCLEOTIDE SEQUENCE [LARGE SCALE GENOMIC DNA]</scope>
    <source>
        <strain evidence="3">SpSt-500</strain>
    </source>
</reference>
<accession>A0A832LJS4</accession>
<feature type="chain" id="PRO_5032711502" evidence="1">
    <location>
        <begin position="20"/>
        <end position="151"/>
    </location>
</feature>
<dbReference type="InterPro" id="IPR027843">
    <property type="entry name" value="DUF4440"/>
</dbReference>
<evidence type="ECO:0000313" key="3">
    <source>
        <dbReference type="EMBL" id="HGT49055.1"/>
    </source>
</evidence>
<organism evidence="3">
    <name type="scientific">Ignavibacterium album</name>
    <dbReference type="NCBI Taxonomy" id="591197"/>
    <lineage>
        <taxon>Bacteria</taxon>
        <taxon>Pseudomonadati</taxon>
        <taxon>Ignavibacteriota</taxon>
        <taxon>Ignavibacteria</taxon>
        <taxon>Ignavibacteriales</taxon>
        <taxon>Ignavibacteriaceae</taxon>
        <taxon>Ignavibacterium</taxon>
    </lineage>
</organism>
<protein>
    <submittedName>
        <fullName evidence="3">Nuclear transport factor 2 family protein</fullName>
    </submittedName>
</protein>
<evidence type="ECO:0000256" key="1">
    <source>
        <dbReference type="SAM" id="SignalP"/>
    </source>
</evidence>